<dbReference type="EMBL" id="WEHX01000071">
    <property type="protein sequence ID" value="KAB7656495.1"/>
    <property type="molecule type" value="Genomic_DNA"/>
</dbReference>
<evidence type="ECO:0000313" key="4">
    <source>
        <dbReference type="Proteomes" id="UP000430564"/>
    </source>
</evidence>
<protein>
    <recommendedName>
        <fullName evidence="5">DUF2399 domain-containing protein</fullName>
    </recommendedName>
</protein>
<organism evidence="3 4">
    <name type="scientific">Sutterella seckii</name>
    <dbReference type="NCBI Taxonomy" id="1944635"/>
    <lineage>
        <taxon>Bacteria</taxon>
        <taxon>Pseudomonadati</taxon>
        <taxon>Pseudomonadota</taxon>
        <taxon>Betaproteobacteria</taxon>
        <taxon>Burkholderiales</taxon>
        <taxon>Sutterellaceae</taxon>
        <taxon>Sutterella</taxon>
    </lineage>
</organism>
<evidence type="ECO:0000259" key="1">
    <source>
        <dbReference type="Pfam" id="PF09983"/>
    </source>
</evidence>
<dbReference type="AlphaFoldDB" id="A0A6I1EIP1"/>
<sequence>MAIKTPQEMDDALRRAFSRSFPEWLVDDASFGLLSPTLRSALVEKPLGRMNEKEGAVNLTKTKALIQSWKRIEARHGWSVGWKKAQWRQLGISVDLPSWIEVREAADLCDALKPDGIDGESWKAAVHRVRAIAMEFGIPFRSFDADDDVQKESGRPLLRLIRILRNATALWPKDFDENELKRFTLLLKWLLAHPNSDLFIREIPVEGVDTKWFEKHQALIAGVWQLIKELDGKESFNENVDFLSALGLRRKPLFVRVRHASFWTGGDPNDVVQLTLDRLAASAPSKKTVVIIENEQTGLSLDIPPNIPILIGMGYGVTALDEAEWLVDCRILYFGDLDTHGLAIISELRKIYSQTESVMMDVETFMKYRHLAVSEPSQVKRMPDCLTERELRLLEVLCETKGRLEQERIPIADINQELKIRLN</sequence>
<reference evidence="3 4" key="1">
    <citation type="submission" date="2019-10" db="EMBL/GenBank/DDBJ databases">
        <title>Genome diversity of Sutterella seckii.</title>
        <authorList>
            <person name="Chaplin A.V."/>
            <person name="Sokolova S.R."/>
            <person name="Mosin K.A."/>
            <person name="Ivanova E.L."/>
            <person name="Kochetkova T.O."/>
            <person name="Goltsov A.Y."/>
            <person name="Trofimov D.Y."/>
            <person name="Efimov B.A."/>
        </authorList>
    </citation>
    <scope>NUCLEOTIDE SEQUENCE [LARGE SCALE GENOMIC DNA]</scope>
    <source>
        <strain evidence="3 4">ASD393</strain>
    </source>
</reference>
<comment type="caution">
    <text evidence="3">The sequence shown here is derived from an EMBL/GenBank/DDBJ whole genome shotgun (WGS) entry which is preliminary data.</text>
</comment>
<dbReference type="Pfam" id="PF09983">
    <property type="entry name" value="JetD_C"/>
    <property type="match status" value="1"/>
</dbReference>
<dbReference type="Proteomes" id="UP000430564">
    <property type="component" value="Unassembled WGS sequence"/>
</dbReference>
<proteinExistence type="predicted"/>
<accession>A0A6I1EIP1</accession>
<dbReference type="InterPro" id="IPR024537">
    <property type="entry name" value="DUF3322"/>
</dbReference>
<feature type="domain" description="DUF3322" evidence="2">
    <location>
        <begin position="46"/>
        <end position="221"/>
    </location>
</feature>
<evidence type="ECO:0008006" key="5">
    <source>
        <dbReference type="Google" id="ProtNLM"/>
    </source>
</evidence>
<dbReference type="RefSeq" id="WP_152158790.1">
    <property type="nucleotide sequence ID" value="NZ_WEHX01000071.1"/>
</dbReference>
<gene>
    <name evidence="3" type="ORF">GBM95_08960</name>
</gene>
<evidence type="ECO:0000259" key="2">
    <source>
        <dbReference type="Pfam" id="PF11795"/>
    </source>
</evidence>
<name>A0A6I1EIP1_9BURK</name>
<dbReference type="Pfam" id="PF11795">
    <property type="entry name" value="DUF3322"/>
    <property type="match status" value="1"/>
</dbReference>
<dbReference type="InterPro" id="IPR024534">
    <property type="entry name" value="JetD_C"/>
</dbReference>
<feature type="domain" description="Wadjet protein JetD C-terminal" evidence="1">
    <location>
        <begin position="247"/>
        <end position="417"/>
    </location>
</feature>
<dbReference type="OrthoDB" id="322908at2"/>
<evidence type="ECO:0000313" key="3">
    <source>
        <dbReference type="EMBL" id="KAB7656495.1"/>
    </source>
</evidence>